<sequence length="287" mass="30518">MAKNPTQHKATYPDYRWVTGKLRLAGMLDTRMLNLLRAIEETGSINQAAKLAGLSYKGAWQIIERANNMAPKVLISTATGGSKGGGTRLTAAGQALLNLFTTLEQQHQVFLAELNGKLTNDPDIMLLLKPLAVKTSATNQLFGTVTEIVTGAVTAEVHVALKGGDRVVASVTMDEWQTLALSTGCEVLVLVNASEIMLAVATLPPFSARNCLTGQVIRILQDGVDTEVILRLPGGDTLSASITLTSLRNLNLKKNSACHALFKSNALLLAALQPTEGQGSVSEIDSE</sequence>
<dbReference type="Proteomes" id="UP001524586">
    <property type="component" value="Unassembled WGS sequence"/>
</dbReference>
<dbReference type="SUPFAM" id="SSF50331">
    <property type="entry name" value="MOP-like"/>
    <property type="match status" value="2"/>
</dbReference>
<feature type="domain" description="Mop" evidence="6">
    <location>
        <begin position="205"/>
        <end position="271"/>
    </location>
</feature>
<dbReference type="PANTHER" id="PTHR30432">
    <property type="entry name" value="TRANSCRIPTIONAL REGULATOR MODE"/>
    <property type="match status" value="1"/>
</dbReference>
<evidence type="ECO:0000256" key="1">
    <source>
        <dbReference type="ARBA" id="ARBA00008110"/>
    </source>
</evidence>
<dbReference type="PANTHER" id="PTHR30432:SF1">
    <property type="entry name" value="DNA-BINDING TRANSCRIPTIONAL DUAL REGULATOR MODE"/>
    <property type="match status" value="1"/>
</dbReference>
<proteinExistence type="inferred from homology"/>
<keyword evidence="2 5" id="KW-0813">Transport</keyword>
<gene>
    <name evidence="7" type="ORF">NP596_05295</name>
</gene>
<evidence type="ECO:0000256" key="3">
    <source>
        <dbReference type="ARBA" id="ARBA00022505"/>
    </source>
</evidence>
<dbReference type="RefSeq" id="WP_256614230.1">
    <property type="nucleotide sequence ID" value="NZ_JANIBK010000018.1"/>
</dbReference>
<dbReference type="PROSITE" id="PS51866">
    <property type="entry name" value="MOP"/>
    <property type="match status" value="2"/>
</dbReference>
<dbReference type="InterPro" id="IPR004606">
    <property type="entry name" value="Mop_domain"/>
</dbReference>
<dbReference type="Pfam" id="PF03459">
    <property type="entry name" value="TOBE"/>
    <property type="match status" value="2"/>
</dbReference>
<reference evidence="7 8" key="1">
    <citation type="submission" date="2022-07" db="EMBL/GenBank/DDBJ databases">
        <title>Methylomonas rivi sp. nov., Methylomonas rosea sp. nov., Methylomonas aureus sp. nov. and Methylomonas subterranea sp. nov., four novel methanotrophs isolated from a freshwater creek and the deep terrestrial subsurface.</title>
        <authorList>
            <person name="Abin C."/>
            <person name="Sankaranarayanan K."/>
            <person name="Garner C."/>
            <person name="Sindelar R."/>
            <person name="Kotary K."/>
            <person name="Garner R."/>
            <person name="Barclay S."/>
            <person name="Lawson P."/>
            <person name="Krumholz L."/>
        </authorList>
    </citation>
    <scope>NUCLEOTIDE SEQUENCE [LARGE SCALE GENOMIC DNA]</scope>
    <source>
        <strain evidence="7 8">WSC-6</strain>
    </source>
</reference>
<protein>
    <submittedName>
        <fullName evidence="7">TOBE domain-containing protein</fullName>
    </submittedName>
</protein>
<keyword evidence="8" id="KW-1185">Reference proteome</keyword>
<evidence type="ECO:0000313" key="8">
    <source>
        <dbReference type="Proteomes" id="UP001524586"/>
    </source>
</evidence>
<dbReference type="Gene3D" id="2.40.50.100">
    <property type="match status" value="2"/>
</dbReference>
<keyword evidence="4" id="KW-0677">Repeat</keyword>
<dbReference type="SUPFAM" id="SSF46785">
    <property type="entry name" value="Winged helix' DNA-binding domain"/>
    <property type="match status" value="1"/>
</dbReference>
<dbReference type="InterPro" id="IPR008995">
    <property type="entry name" value="Mo/tungstate-bd_C_term_dom"/>
</dbReference>
<dbReference type="InterPro" id="IPR036390">
    <property type="entry name" value="WH_DNA-bd_sf"/>
</dbReference>
<keyword evidence="3 5" id="KW-0500">Molybdenum</keyword>
<organism evidence="7 8">
    <name type="scientific">Methylomonas rivi</name>
    <dbReference type="NCBI Taxonomy" id="2952226"/>
    <lineage>
        <taxon>Bacteria</taxon>
        <taxon>Pseudomonadati</taxon>
        <taxon>Pseudomonadota</taxon>
        <taxon>Gammaproteobacteria</taxon>
        <taxon>Methylococcales</taxon>
        <taxon>Methylococcaceae</taxon>
        <taxon>Methylomonas</taxon>
    </lineage>
</organism>
<dbReference type="InterPro" id="IPR051815">
    <property type="entry name" value="Molybdate_resp_trans_reg"/>
</dbReference>
<dbReference type="EMBL" id="JANIBK010000018">
    <property type="protein sequence ID" value="MCQ8127871.1"/>
    <property type="molecule type" value="Genomic_DNA"/>
</dbReference>
<evidence type="ECO:0000313" key="7">
    <source>
        <dbReference type="EMBL" id="MCQ8127871.1"/>
    </source>
</evidence>
<evidence type="ECO:0000259" key="6">
    <source>
        <dbReference type="PROSITE" id="PS51866"/>
    </source>
</evidence>
<name>A0ABT1U2L5_9GAMM</name>
<dbReference type="InterPro" id="IPR016462">
    <property type="entry name" value="ModE"/>
</dbReference>
<dbReference type="InterPro" id="IPR005116">
    <property type="entry name" value="Transp-assoc_OB_typ1"/>
</dbReference>
<dbReference type="InterPro" id="IPR036388">
    <property type="entry name" value="WH-like_DNA-bd_sf"/>
</dbReference>
<accession>A0ABT1U2L5</accession>
<dbReference type="Gene3D" id="1.10.10.10">
    <property type="entry name" value="Winged helix-like DNA-binding domain superfamily/Winged helix DNA-binding domain"/>
    <property type="match status" value="1"/>
</dbReference>
<dbReference type="NCBIfam" id="TIGR00638">
    <property type="entry name" value="Mop"/>
    <property type="match status" value="1"/>
</dbReference>
<comment type="caution">
    <text evidence="7">The sequence shown here is derived from an EMBL/GenBank/DDBJ whole genome shotgun (WGS) entry which is preliminary data.</text>
</comment>
<evidence type="ECO:0000256" key="5">
    <source>
        <dbReference type="PIRNR" id="PIRNR005763"/>
    </source>
</evidence>
<dbReference type="PIRSF" id="PIRSF005763">
    <property type="entry name" value="Txn_reg_ModE"/>
    <property type="match status" value="1"/>
</dbReference>
<evidence type="ECO:0000256" key="2">
    <source>
        <dbReference type="ARBA" id="ARBA00022448"/>
    </source>
</evidence>
<feature type="domain" description="Mop" evidence="6">
    <location>
        <begin position="134"/>
        <end position="200"/>
    </location>
</feature>
<comment type="similarity">
    <text evidence="1 5">Belongs to the ModE family.</text>
</comment>
<evidence type="ECO:0000256" key="4">
    <source>
        <dbReference type="ARBA" id="ARBA00022737"/>
    </source>
</evidence>